<proteinExistence type="inferred from homology"/>
<feature type="transmembrane region" description="Helical" evidence="7">
    <location>
        <begin position="303"/>
        <end position="329"/>
    </location>
</feature>
<dbReference type="PROSITE" id="PS50267">
    <property type="entry name" value="NA_NEUROTRAN_SYMP_3"/>
    <property type="match status" value="1"/>
</dbReference>
<sequence length="468" mass="51462">MTERENFKSRLGFILIAAGCAIGLGNVWRFPFITGQYGGAAFVLIYLFFLLIFGFPILVMEFAVGRSSKRGVGRSFAILEKPGQKWHYAGVPMIAGNYLLMMFYTTVTGWMLYYFYRMVTMGDLMHLSPAEVGAEFTNMLGNGPLLSFWMVVATFAGLSIVALGLQRGVERITKTMMSALLIIKLILMVRVLTLPGAGEGLKFYLLPDFAKLKEAGIGEVVFAALGQSFFTLSIGIGSMSIFGSYIKKQHSLLTEAAHICVLDTGVALIAGLIIIPACFAFGLKPDAGPGLIFATLPNVFAQMPAGRICGAAFFLFMSFAALSTLVAVFENIVAYWMDVRNVERKKAVKWNFVAITILSLPCALGFNVLSGFEPFGPGSCVLDLEDFLVSNTLLPLGSLIFVLFCNSRYGWGQFKFISEANLGVGMKFPKLKILHLYFKWGLPIIISVIFVLGYMQKFAPSLYNKIFE</sequence>
<feature type="transmembrane region" description="Helical" evidence="7">
    <location>
        <begin position="146"/>
        <end position="165"/>
    </location>
</feature>
<organism evidence="8 9">
    <name type="scientific">Fibrobacter succinogenes</name>
    <name type="common">Bacteroides succinogenes</name>
    <dbReference type="NCBI Taxonomy" id="833"/>
    <lineage>
        <taxon>Bacteria</taxon>
        <taxon>Pseudomonadati</taxon>
        <taxon>Fibrobacterota</taxon>
        <taxon>Fibrobacteria</taxon>
        <taxon>Fibrobacterales</taxon>
        <taxon>Fibrobacteraceae</taxon>
        <taxon>Fibrobacter</taxon>
    </lineage>
</organism>
<feature type="transmembrane region" description="Helical" evidence="7">
    <location>
        <begin position="436"/>
        <end position="455"/>
    </location>
</feature>
<dbReference type="NCBIfam" id="NF037979">
    <property type="entry name" value="Na_transp"/>
    <property type="match status" value="1"/>
</dbReference>
<dbReference type="EMBL" id="UHJL01000001">
    <property type="protein sequence ID" value="SUQ19194.1"/>
    <property type="molecule type" value="Genomic_DNA"/>
</dbReference>
<evidence type="ECO:0000256" key="6">
    <source>
        <dbReference type="RuleBase" id="RU003732"/>
    </source>
</evidence>
<evidence type="ECO:0000313" key="9">
    <source>
        <dbReference type="Proteomes" id="UP000255423"/>
    </source>
</evidence>
<keyword evidence="6" id="KW-0769">Symport</keyword>
<reference evidence="8 9" key="1">
    <citation type="submission" date="2017-08" db="EMBL/GenBank/DDBJ databases">
        <authorList>
            <person name="de Groot N.N."/>
        </authorList>
    </citation>
    <scope>NUCLEOTIDE SEQUENCE [LARGE SCALE GENOMIC DNA]</scope>
    <source>
        <strain evidence="8 9">HM2</strain>
    </source>
</reference>
<dbReference type="PROSITE" id="PS00610">
    <property type="entry name" value="NA_NEUROTRAN_SYMP_1"/>
    <property type="match status" value="1"/>
</dbReference>
<evidence type="ECO:0000256" key="2">
    <source>
        <dbReference type="ARBA" id="ARBA00022448"/>
    </source>
</evidence>
<protein>
    <recommendedName>
        <fullName evidence="6">Transporter</fullName>
    </recommendedName>
</protein>
<feature type="transmembrane region" description="Helical" evidence="7">
    <location>
        <begin position="86"/>
        <end position="116"/>
    </location>
</feature>
<keyword evidence="2 6" id="KW-0813">Transport</keyword>
<dbReference type="Pfam" id="PF00209">
    <property type="entry name" value="SNF"/>
    <property type="match status" value="2"/>
</dbReference>
<evidence type="ECO:0000256" key="3">
    <source>
        <dbReference type="ARBA" id="ARBA00022692"/>
    </source>
</evidence>
<dbReference type="GO" id="GO:0016020">
    <property type="term" value="C:membrane"/>
    <property type="evidence" value="ECO:0007669"/>
    <property type="project" value="UniProtKB-SubCell"/>
</dbReference>
<dbReference type="InterPro" id="IPR037272">
    <property type="entry name" value="SNS_sf"/>
</dbReference>
<dbReference type="SUPFAM" id="SSF161070">
    <property type="entry name" value="SNF-like"/>
    <property type="match status" value="1"/>
</dbReference>
<dbReference type="PANTHER" id="PTHR42948">
    <property type="entry name" value="TRANSPORTER"/>
    <property type="match status" value="1"/>
</dbReference>
<evidence type="ECO:0000256" key="5">
    <source>
        <dbReference type="ARBA" id="ARBA00023136"/>
    </source>
</evidence>
<keyword evidence="5 7" id="KW-0472">Membrane</keyword>
<comment type="similarity">
    <text evidence="6">Belongs to the sodium:neurotransmitter symporter (SNF) (TC 2.A.22) family.</text>
</comment>
<name>A0A380RUV8_FIBSU</name>
<feature type="transmembrane region" description="Helical" evidence="7">
    <location>
        <begin position="350"/>
        <end position="372"/>
    </location>
</feature>
<feature type="transmembrane region" description="Helical" evidence="7">
    <location>
        <begin position="177"/>
        <end position="197"/>
    </location>
</feature>
<feature type="transmembrane region" description="Helical" evidence="7">
    <location>
        <begin position="43"/>
        <end position="65"/>
    </location>
</feature>
<dbReference type="Proteomes" id="UP000255423">
    <property type="component" value="Unassembled WGS sequence"/>
</dbReference>
<feature type="transmembrane region" description="Helical" evidence="7">
    <location>
        <begin position="392"/>
        <end position="411"/>
    </location>
</feature>
<comment type="subcellular location">
    <subcellularLocation>
        <location evidence="1">Membrane</location>
        <topology evidence="1">Multi-pass membrane protein</topology>
    </subcellularLocation>
</comment>
<gene>
    <name evidence="8" type="ORF">SAMN05661053_0422</name>
</gene>
<accession>A0A380RUV8</accession>
<dbReference type="CDD" id="cd10336">
    <property type="entry name" value="SLC6sbd_Tyt1-Like"/>
    <property type="match status" value="1"/>
</dbReference>
<evidence type="ECO:0000313" key="8">
    <source>
        <dbReference type="EMBL" id="SUQ19194.1"/>
    </source>
</evidence>
<feature type="transmembrane region" description="Helical" evidence="7">
    <location>
        <begin position="12"/>
        <end position="31"/>
    </location>
</feature>
<dbReference type="AlphaFoldDB" id="A0A380RUV8"/>
<feature type="transmembrane region" description="Helical" evidence="7">
    <location>
        <begin position="217"/>
        <end position="246"/>
    </location>
</feature>
<evidence type="ECO:0000256" key="4">
    <source>
        <dbReference type="ARBA" id="ARBA00022989"/>
    </source>
</evidence>
<evidence type="ECO:0000256" key="1">
    <source>
        <dbReference type="ARBA" id="ARBA00004141"/>
    </source>
</evidence>
<dbReference type="PRINTS" id="PR00176">
    <property type="entry name" value="NANEUSMPORT"/>
</dbReference>
<keyword evidence="3 6" id="KW-0812">Transmembrane</keyword>
<keyword evidence="4 7" id="KW-1133">Transmembrane helix</keyword>
<dbReference type="RefSeq" id="WP_109571913.1">
    <property type="nucleotide sequence ID" value="NZ_UHJL01000001.1"/>
</dbReference>
<dbReference type="PANTHER" id="PTHR42948:SF1">
    <property type="entry name" value="TRANSPORTER"/>
    <property type="match status" value="1"/>
</dbReference>
<evidence type="ECO:0000256" key="7">
    <source>
        <dbReference type="SAM" id="Phobius"/>
    </source>
</evidence>
<dbReference type="InterPro" id="IPR047218">
    <property type="entry name" value="YocR/YhdH-like"/>
</dbReference>
<feature type="transmembrane region" description="Helical" evidence="7">
    <location>
        <begin position="258"/>
        <end position="283"/>
    </location>
</feature>
<dbReference type="InterPro" id="IPR000175">
    <property type="entry name" value="Na/ntran_symport"/>
</dbReference>
<dbReference type="GO" id="GO:0015293">
    <property type="term" value="F:symporter activity"/>
    <property type="evidence" value="ECO:0007669"/>
    <property type="project" value="UniProtKB-KW"/>
</dbReference>